<evidence type="ECO:0000313" key="3">
    <source>
        <dbReference type="Proteomes" id="UP000636479"/>
    </source>
</evidence>
<dbReference type="RefSeq" id="XP_037224005.1">
    <property type="nucleotide sequence ID" value="XM_037358910.1"/>
</dbReference>
<dbReference type="Proteomes" id="UP000636479">
    <property type="component" value="Unassembled WGS sequence"/>
</dbReference>
<feature type="region of interest" description="Disordered" evidence="1">
    <location>
        <begin position="32"/>
        <end position="70"/>
    </location>
</feature>
<protein>
    <submittedName>
        <fullName evidence="2">Uncharacterized protein</fullName>
    </submittedName>
</protein>
<dbReference type="OrthoDB" id="2418900at2759"/>
<accession>A0A8H6WBK1</accession>
<evidence type="ECO:0000256" key="1">
    <source>
        <dbReference type="SAM" id="MobiDB-lite"/>
    </source>
</evidence>
<sequence length="251" mass="28241">MAQMTRFLTRWESLRRFGAYLQWALPGYSAPVDDFEPEDENDDDAIIIPPTNNKDADTDDNDLDDNNTPSSSAFKIAKNAPFSISVQILKQEFGTADFLTHLHAFLSTKSILPNDFNSITAHFPVYKRVTITIPPVVQVSTLSIADIVRATRALPAQGLKKAVDSHFNTVLAWKTTPEKANRLSITGLFAGRVRAIFALPMEYGWFETPLAYIEWFKPLTQRDETLGMFKISPASHQNRRRASIIPITLIN</sequence>
<gene>
    <name evidence="2" type="ORF">MIND_00200900</name>
</gene>
<proteinExistence type="predicted"/>
<organism evidence="2 3">
    <name type="scientific">Mycena indigotica</name>
    <dbReference type="NCBI Taxonomy" id="2126181"/>
    <lineage>
        <taxon>Eukaryota</taxon>
        <taxon>Fungi</taxon>
        <taxon>Dikarya</taxon>
        <taxon>Basidiomycota</taxon>
        <taxon>Agaricomycotina</taxon>
        <taxon>Agaricomycetes</taxon>
        <taxon>Agaricomycetidae</taxon>
        <taxon>Agaricales</taxon>
        <taxon>Marasmiineae</taxon>
        <taxon>Mycenaceae</taxon>
        <taxon>Mycena</taxon>
    </lineage>
</organism>
<reference evidence="2" key="1">
    <citation type="submission" date="2020-05" db="EMBL/GenBank/DDBJ databases">
        <title>Mycena genomes resolve the evolution of fungal bioluminescence.</title>
        <authorList>
            <person name="Tsai I.J."/>
        </authorList>
    </citation>
    <scope>NUCLEOTIDE SEQUENCE</scope>
    <source>
        <strain evidence="2">171206Taipei</strain>
    </source>
</reference>
<name>A0A8H6WBK1_9AGAR</name>
<comment type="caution">
    <text evidence="2">The sequence shown here is derived from an EMBL/GenBank/DDBJ whole genome shotgun (WGS) entry which is preliminary data.</text>
</comment>
<dbReference type="EMBL" id="JACAZF010000002">
    <property type="protein sequence ID" value="KAF7311897.1"/>
    <property type="molecule type" value="Genomic_DNA"/>
</dbReference>
<evidence type="ECO:0000313" key="2">
    <source>
        <dbReference type="EMBL" id="KAF7311897.1"/>
    </source>
</evidence>
<dbReference type="GeneID" id="59341426"/>
<dbReference type="AlphaFoldDB" id="A0A8H6WBK1"/>
<keyword evidence="3" id="KW-1185">Reference proteome</keyword>
<feature type="compositionally biased region" description="Acidic residues" evidence="1">
    <location>
        <begin position="33"/>
        <end position="45"/>
    </location>
</feature>